<dbReference type="EMBL" id="VFOP01000001">
    <property type="protein sequence ID" value="TQL52126.1"/>
    <property type="molecule type" value="Genomic_DNA"/>
</dbReference>
<reference evidence="1 2" key="1">
    <citation type="submission" date="2019-06" db="EMBL/GenBank/DDBJ databases">
        <title>Sequencing the genomes of 1000 actinobacteria strains.</title>
        <authorList>
            <person name="Klenk H.-P."/>
        </authorList>
    </citation>
    <scope>NUCLEOTIDE SEQUENCE [LARGE SCALE GENOMIC DNA]</scope>
    <source>
        <strain evidence="1 2">DSM 12335</strain>
    </source>
</reference>
<dbReference type="OrthoDB" id="2972445at2"/>
<name>A0A542YVL3_9MICO</name>
<gene>
    <name evidence="1" type="ORF">FB467_3297</name>
</gene>
<organism evidence="1 2">
    <name type="scientific">Ornithinicoccus hortensis</name>
    <dbReference type="NCBI Taxonomy" id="82346"/>
    <lineage>
        <taxon>Bacteria</taxon>
        <taxon>Bacillati</taxon>
        <taxon>Actinomycetota</taxon>
        <taxon>Actinomycetes</taxon>
        <taxon>Micrococcales</taxon>
        <taxon>Intrasporangiaceae</taxon>
        <taxon>Ornithinicoccus</taxon>
    </lineage>
</organism>
<evidence type="ECO:0000313" key="1">
    <source>
        <dbReference type="EMBL" id="TQL52126.1"/>
    </source>
</evidence>
<dbReference type="Proteomes" id="UP000319516">
    <property type="component" value="Unassembled WGS sequence"/>
</dbReference>
<dbReference type="AlphaFoldDB" id="A0A542YVL3"/>
<protein>
    <recommendedName>
        <fullName evidence="3">Alpha/beta hydrolase family protein</fullName>
    </recommendedName>
</protein>
<evidence type="ECO:0008006" key="3">
    <source>
        <dbReference type="Google" id="ProtNLM"/>
    </source>
</evidence>
<evidence type="ECO:0000313" key="2">
    <source>
        <dbReference type="Proteomes" id="UP000319516"/>
    </source>
</evidence>
<dbReference type="SUPFAM" id="SSF53474">
    <property type="entry name" value="alpha/beta-Hydrolases"/>
    <property type="match status" value="1"/>
</dbReference>
<proteinExistence type="predicted"/>
<dbReference type="InterPro" id="IPR029058">
    <property type="entry name" value="AB_hydrolase_fold"/>
</dbReference>
<keyword evidence="2" id="KW-1185">Reference proteome</keyword>
<sequence>MRILLVHPPALSPVVLRPLRTVLEAAGHEVAVPDYTAELTVAASWWRRATRECVRAVDALLGSPPVREGARDYAGTGPGPDLLVGYSGSGVLLSPIAASRPAGRVVFLDALLPAEGRETVPSEQVRAFTARLLAEHGGERLPRWTRWWPADDLAALLPDASLREELDATSPELPGDFYDEAVGVSPGWEPDRVDYVQLSDGYAEQAAAAAGRGWVVHRLPSDHLAVVTRPEEIRDFLTG</sequence>
<dbReference type="Gene3D" id="3.40.50.1820">
    <property type="entry name" value="alpha/beta hydrolase"/>
    <property type="match status" value="1"/>
</dbReference>
<accession>A0A542YVL3</accession>
<comment type="caution">
    <text evidence="1">The sequence shown here is derived from an EMBL/GenBank/DDBJ whole genome shotgun (WGS) entry which is preliminary data.</text>
</comment>
<dbReference type="RefSeq" id="WP_141786038.1">
    <property type="nucleotide sequence ID" value="NZ_BAAAIK010000001.1"/>
</dbReference>